<feature type="compositionally biased region" description="Polar residues" evidence="1">
    <location>
        <begin position="25"/>
        <end position="47"/>
    </location>
</feature>
<accession>A0A5N5Q7W3</accession>
<feature type="region of interest" description="Disordered" evidence="1">
    <location>
        <begin position="196"/>
        <end position="248"/>
    </location>
</feature>
<dbReference type="AlphaFoldDB" id="A0A5N5Q7W3"/>
<dbReference type="Proteomes" id="UP000383932">
    <property type="component" value="Unassembled WGS sequence"/>
</dbReference>
<feature type="compositionally biased region" description="Gly residues" evidence="1">
    <location>
        <begin position="433"/>
        <end position="443"/>
    </location>
</feature>
<keyword evidence="3" id="KW-1185">Reference proteome</keyword>
<feature type="compositionally biased region" description="Low complexity" evidence="1">
    <location>
        <begin position="52"/>
        <end position="67"/>
    </location>
</feature>
<sequence>MAEAEGLSSTGKGKASAENTKPWLTPSQITVGNYSHPINSKASQKCNPSHAPKPTGSSSTSAATPTKRLLDETLVTNTSKKQRTGASQSSTSLIGTSLQPIKPTAAAQSKSPKPAAAAAEGKFPPLKRTAHFYGGPIGGASARLIMPSGQQSGQQTAQAQLQPPLVDYPVSKLIVGTLHSHASLISGITKVQHAAPKQSTLPASPACQPAPSKLTTLNRSGNAPQVVPSQTKVPTPVPHTEGTKPTMKVPATKLPATKAPAKKSPTIKLSVAKLPETKVPATKPPVMQASATGPSSCGELLKPPNDLQSKATPSITQVSGTVSASSSSSTASVSASVKRLHPDFGPRHGEIAVLNKAFSNQEVKKRRTTKHPTPVSPNQLPHTVRVPSNLRYQVSPLAASNQVGVNAAIGENRESENAGANETKNGGANSNGDGKGNGNGNGDNDGDGNTLVTRWAEETNPEVA</sequence>
<feature type="compositionally biased region" description="Polar residues" evidence="1">
    <location>
        <begin position="74"/>
        <end position="99"/>
    </location>
</feature>
<evidence type="ECO:0000313" key="2">
    <source>
        <dbReference type="EMBL" id="KAB5587779.1"/>
    </source>
</evidence>
<feature type="compositionally biased region" description="Polar residues" evidence="1">
    <location>
        <begin position="213"/>
        <end position="233"/>
    </location>
</feature>
<feature type="region of interest" description="Disordered" evidence="1">
    <location>
        <begin position="410"/>
        <end position="464"/>
    </location>
</feature>
<evidence type="ECO:0000313" key="3">
    <source>
        <dbReference type="Proteomes" id="UP000383932"/>
    </source>
</evidence>
<evidence type="ECO:0000256" key="1">
    <source>
        <dbReference type="SAM" id="MobiDB-lite"/>
    </source>
</evidence>
<proteinExistence type="predicted"/>
<name>A0A5N5Q7W3_9AGAM</name>
<feature type="region of interest" description="Disordered" evidence="1">
    <location>
        <begin position="1"/>
        <end position="130"/>
    </location>
</feature>
<feature type="region of interest" description="Disordered" evidence="1">
    <location>
        <begin position="359"/>
        <end position="383"/>
    </location>
</feature>
<feature type="compositionally biased region" description="Low complexity" evidence="1">
    <location>
        <begin position="318"/>
        <end position="333"/>
    </location>
</feature>
<gene>
    <name evidence="2" type="ORF">CTheo_8780</name>
</gene>
<feature type="compositionally biased region" description="Low complexity" evidence="1">
    <location>
        <begin position="105"/>
        <end position="119"/>
    </location>
</feature>
<organism evidence="2 3">
    <name type="scientific">Ceratobasidium theobromae</name>
    <dbReference type="NCBI Taxonomy" id="1582974"/>
    <lineage>
        <taxon>Eukaryota</taxon>
        <taxon>Fungi</taxon>
        <taxon>Dikarya</taxon>
        <taxon>Basidiomycota</taxon>
        <taxon>Agaricomycotina</taxon>
        <taxon>Agaricomycetes</taxon>
        <taxon>Cantharellales</taxon>
        <taxon>Ceratobasidiaceae</taxon>
        <taxon>Ceratobasidium</taxon>
    </lineage>
</organism>
<protein>
    <submittedName>
        <fullName evidence="2">Uncharacterized protein</fullName>
    </submittedName>
</protein>
<reference evidence="2 3" key="1">
    <citation type="journal article" date="2019" name="Fungal Biol. Biotechnol.">
        <title>Draft genome sequence of fastidious pathogen Ceratobasidium theobromae, which causes vascular-streak dieback in Theobroma cacao.</title>
        <authorList>
            <person name="Ali S.S."/>
            <person name="Asman A."/>
            <person name="Shao J."/>
            <person name="Firmansyah A.P."/>
            <person name="Susilo A.W."/>
            <person name="Rosmana A."/>
            <person name="McMahon P."/>
            <person name="Junaid M."/>
            <person name="Guest D."/>
            <person name="Kheng T.Y."/>
            <person name="Meinhardt L.W."/>
            <person name="Bailey B.A."/>
        </authorList>
    </citation>
    <scope>NUCLEOTIDE SEQUENCE [LARGE SCALE GENOMIC DNA]</scope>
    <source>
        <strain evidence="2 3">CT2</strain>
    </source>
</reference>
<comment type="caution">
    <text evidence="2">The sequence shown here is derived from an EMBL/GenBank/DDBJ whole genome shotgun (WGS) entry which is preliminary data.</text>
</comment>
<dbReference type="EMBL" id="SSOP01000788">
    <property type="protein sequence ID" value="KAB5587779.1"/>
    <property type="molecule type" value="Genomic_DNA"/>
</dbReference>
<feature type="compositionally biased region" description="Polar residues" evidence="1">
    <location>
        <begin position="306"/>
        <end position="317"/>
    </location>
</feature>
<feature type="region of interest" description="Disordered" evidence="1">
    <location>
        <begin position="283"/>
        <end position="333"/>
    </location>
</feature>